<keyword evidence="1" id="KW-1133">Transmembrane helix</keyword>
<feature type="transmembrane region" description="Helical" evidence="1">
    <location>
        <begin position="20"/>
        <end position="38"/>
    </location>
</feature>
<reference evidence="2 3" key="1">
    <citation type="journal article" date="2019" name="Int. J. Syst. Evol. Microbiol.">
        <title>The Global Catalogue of Microorganisms (GCM) 10K type strain sequencing project: providing services to taxonomists for standard genome sequencing and annotation.</title>
        <authorList>
            <consortium name="The Broad Institute Genomics Platform"/>
            <consortium name="The Broad Institute Genome Sequencing Center for Infectious Disease"/>
            <person name="Wu L."/>
            <person name="Ma J."/>
        </authorList>
    </citation>
    <scope>NUCLEOTIDE SEQUENCE [LARGE SCALE GENOMIC DNA]</scope>
    <source>
        <strain evidence="2 3">JCM 15591</strain>
    </source>
</reference>
<organism evidence="2 3">
    <name type="scientific">Nostocoides vanveenii</name>
    <dbReference type="NCBI Taxonomy" id="330835"/>
    <lineage>
        <taxon>Bacteria</taxon>
        <taxon>Bacillati</taxon>
        <taxon>Actinomycetota</taxon>
        <taxon>Actinomycetes</taxon>
        <taxon>Micrococcales</taxon>
        <taxon>Intrasporangiaceae</taxon>
        <taxon>Nostocoides</taxon>
    </lineage>
</organism>
<feature type="transmembrane region" description="Helical" evidence="1">
    <location>
        <begin position="45"/>
        <end position="65"/>
    </location>
</feature>
<evidence type="ECO:0000313" key="3">
    <source>
        <dbReference type="Proteomes" id="UP001501475"/>
    </source>
</evidence>
<dbReference type="Proteomes" id="UP001501475">
    <property type="component" value="Unassembled WGS sequence"/>
</dbReference>
<evidence type="ECO:0000256" key="1">
    <source>
        <dbReference type="SAM" id="Phobius"/>
    </source>
</evidence>
<keyword evidence="3" id="KW-1185">Reference proteome</keyword>
<gene>
    <name evidence="2" type="ORF">GCM10009810_24010</name>
</gene>
<keyword evidence="1" id="KW-0812">Transmembrane</keyword>
<evidence type="ECO:0000313" key="2">
    <source>
        <dbReference type="EMBL" id="GAA1764114.1"/>
    </source>
</evidence>
<sequence length="188" mass="18424">MDVIGAVVLTAPEVLGGGGATLVGATGVVLATVGRVLVLEVAGRLVLLVLVGRVLVGGALALVVGRVKVDVGLVLVVSDGGGVKVGSVVGSDVVASVVVGSVGGGVNVVVVSLVEVSVPVASTMIAGSALPVMALAAAGAKETPVTVAMTATGRVSPRRAVLRRDRFIAGWRSVMVCSPGYGRRLDAV</sequence>
<accession>A0ABN2KRL8</accession>
<keyword evidence="1" id="KW-0472">Membrane</keyword>
<feature type="transmembrane region" description="Helical" evidence="1">
    <location>
        <begin position="93"/>
        <end position="114"/>
    </location>
</feature>
<proteinExistence type="predicted"/>
<name>A0ABN2KRL8_9MICO</name>
<dbReference type="EMBL" id="BAAAPN010000054">
    <property type="protein sequence ID" value="GAA1764114.1"/>
    <property type="molecule type" value="Genomic_DNA"/>
</dbReference>
<protein>
    <submittedName>
        <fullName evidence="2">Uncharacterized protein</fullName>
    </submittedName>
</protein>
<comment type="caution">
    <text evidence="2">The sequence shown here is derived from an EMBL/GenBank/DDBJ whole genome shotgun (WGS) entry which is preliminary data.</text>
</comment>